<feature type="domain" description="IclR-ED" evidence="6">
    <location>
        <begin position="91"/>
        <end position="266"/>
    </location>
</feature>
<dbReference type="Gene3D" id="1.10.10.10">
    <property type="entry name" value="Winged helix-like DNA-binding domain superfamily/Winged helix DNA-binding domain"/>
    <property type="match status" value="1"/>
</dbReference>
<evidence type="ECO:0000259" key="5">
    <source>
        <dbReference type="PROSITE" id="PS51077"/>
    </source>
</evidence>
<dbReference type="InterPro" id="IPR014757">
    <property type="entry name" value="Tscrpt_reg_IclR_C"/>
</dbReference>
<feature type="region of interest" description="Disordered" evidence="4">
    <location>
        <begin position="1"/>
        <end position="22"/>
    </location>
</feature>
<dbReference type="GO" id="GO:0045892">
    <property type="term" value="P:negative regulation of DNA-templated transcription"/>
    <property type="evidence" value="ECO:0007669"/>
    <property type="project" value="TreeGrafter"/>
</dbReference>
<dbReference type="InterPro" id="IPR029016">
    <property type="entry name" value="GAF-like_dom_sf"/>
</dbReference>
<dbReference type="OrthoDB" id="6057486at2"/>
<organism evidence="7 8">
    <name type="scientific">Paracoccus solventivorans</name>
    <dbReference type="NCBI Taxonomy" id="53463"/>
    <lineage>
        <taxon>Bacteria</taxon>
        <taxon>Pseudomonadati</taxon>
        <taxon>Pseudomonadota</taxon>
        <taxon>Alphaproteobacteria</taxon>
        <taxon>Rhodobacterales</taxon>
        <taxon>Paracoccaceae</taxon>
        <taxon>Paracoccus</taxon>
    </lineage>
</organism>
<accession>A0A1M7F0L4</accession>
<dbReference type="GO" id="GO:0003700">
    <property type="term" value="F:DNA-binding transcription factor activity"/>
    <property type="evidence" value="ECO:0007669"/>
    <property type="project" value="TreeGrafter"/>
</dbReference>
<reference evidence="8" key="1">
    <citation type="submission" date="2016-11" db="EMBL/GenBank/DDBJ databases">
        <authorList>
            <person name="Varghese N."/>
            <person name="Submissions S."/>
        </authorList>
    </citation>
    <scope>NUCLEOTIDE SEQUENCE [LARGE SCALE GENOMIC DNA]</scope>
    <source>
        <strain evidence="8">DSM 6637</strain>
    </source>
</reference>
<keyword evidence="3" id="KW-0804">Transcription</keyword>
<dbReference type="EMBL" id="FRCK01000002">
    <property type="protein sequence ID" value="SHL97521.1"/>
    <property type="molecule type" value="Genomic_DNA"/>
</dbReference>
<dbReference type="InterPro" id="IPR036388">
    <property type="entry name" value="WH-like_DNA-bd_sf"/>
</dbReference>
<dbReference type="InterPro" id="IPR050707">
    <property type="entry name" value="HTH_MetabolicPath_Reg"/>
</dbReference>
<evidence type="ECO:0000259" key="6">
    <source>
        <dbReference type="PROSITE" id="PS51078"/>
    </source>
</evidence>
<evidence type="ECO:0000256" key="3">
    <source>
        <dbReference type="ARBA" id="ARBA00023163"/>
    </source>
</evidence>
<dbReference type="SMART" id="SM00346">
    <property type="entry name" value="HTH_ICLR"/>
    <property type="match status" value="1"/>
</dbReference>
<dbReference type="AlphaFoldDB" id="A0A1M7F0L4"/>
<dbReference type="STRING" id="53463.SAMN05444389_102452"/>
<feature type="compositionally biased region" description="Basic and acidic residues" evidence="4">
    <location>
        <begin position="13"/>
        <end position="22"/>
    </location>
</feature>
<dbReference type="InterPro" id="IPR036390">
    <property type="entry name" value="WH_DNA-bd_sf"/>
</dbReference>
<dbReference type="PANTHER" id="PTHR30136">
    <property type="entry name" value="HELIX-TURN-HELIX TRANSCRIPTIONAL REGULATOR, ICLR FAMILY"/>
    <property type="match status" value="1"/>
</dbReference>
<evidence type="ECO:0000256" key="4">
    <source>
        <dbReference type="SAM" id="MobiDB-lite"/>
    </source>
</evidence>
<protein>
    <submittedName>
        <fullName evidence="7">Transcriptional regulator, IclR family</fullName>
    </submittedName>
</protein>
<sequence length="266" mass="28623">MFLTSHFDAGPAAEDRSAPADAADRYRAPALDKGLDILEVLAEQPRGLTRAEIVKLMGVSPSQIYRMLERLVVRGYVSRVEGGDRYALSMKLFNLGTRHPPLRRLVAQAQPMMDEFAIEVRQSCHLVVPEHGHGIIIAQASPQGHWEFRGRVGGLLDLFATGSGLALLAFQHPDRLAETLRLWGIADAGARLAAIAGHLAEVREQGARVAPSAQFVGVTDISVPVRGPGDEAVAVLTCAHIDHPGEGGEDSRDRALARLQTLAASL</sequence>
<dbReference type="GO" id="GO:0003677">
    <property type="term" value="F:DNA binding"/>
    <property type="evidence" value="ECO:0007669"/>
    <property type="project" value="UniProtKB-KW"/>
</dbReference>
<dbReference type="PROSITE" id="PS51078">
    <property type="entry name" value="ICLR_ED"/>
    <property type="match status" value="1"/>
</dbReference>
<dbReference type="SUPFAM" id="SSF46785">
    <property type="entry name" value="Winged helix' DNA-binding domain"/>
    <property type="match status" value="1"/>
</dbReference>
<keyword evidence="2" id="KW-0238">DNA-binding</keyword>
<dbReference type="Gene3D" id="3.30.450.40">
    <property type="match status" value="1"/>
</dbReference>
<keyword evidence="8" id="KW-1185">Reference proteome</keyword>
<keyword evidence="1" id="KW-0805">Transcription regulation</keyword>
<dbReference type="InterPro" id="IPR005471">
    <property type="entry name" value="Tscrpt_reg_IclR_N"/>
</dbReference>
<dbReference type="PROSITE" id="PS51077">
    <property type="entry name" value="HTH_ICLR"/>
    <property type="match status" value="1"/>
</dbReference>
<dbReference type="Pfam" id="PF01614">
    <property type="entry name" value="IclR_C"/>
    <property type="match status" value="1"/>
</dbReference>
<proteinExistence type="predicted"/>
<dbReference type="Proteomes" id="UP000184444">
    <property type="component" value="Unassembled WGS sequence"/>
</dbReference>
<evidence type="ECO:0000313" key="8">
    <source>
        <dbReference type="Proteomes" id="UP000184444"/>
    </source>
</evidence>
<dbReference type="Pfam" id="PF09339">
    <property type="entry name" value="HTH_IclR"/>
    <property type="match status" value="1"/>
</dbReference>
<feature type="domain" description="HTH iclR-type" evidence="5">
    <location>
        <begin position="28"/>
        <end position="90"/>
    </location>
</feature>
<dbReference type="PANTHER" id="PTHR30136:SF7">
    <property type="entry name" value="HTH-TYPE TRANSCRIPTIONAL REGULATOR KDGR-RELATED"/>
    <property type="match status" value="1"/>
</dbReference>
<gene>
    <name evidence="7" type="ORF">SAMN05444389_102452</name>
</gene>
<name>A0A1M7F0L4_9RHOB</name>
<dbReference type="SUPFAM" id="SSF55781">
    <property type="entry name" value="GAF domain-like"/>
    <property type="match status" value="1"/>
</dbReference>
<evidence type="ECO:0000313" key="7">
    <source>
        <dbReference type="EMBL" id="SHL97521.1"/>
    </source>
</evidence>
<evidence type="ECO:0000256" key="2">
    <source>
        <dbReference type="ARBA" id="ARBA00023125"/>
    </source>
</evidence>
<evidence type="ECO:0000256" key="1">
    <source>
        <dbReference type="ARBA" id="ARBA00023015"/>
    </source>
</evidence>